<evidence type="ECO:0000256" key="1">
    <source>
        <dbReference type="SAM" id="MobiDB-lite"/>
    </source>
</evidence>
<dbReference type="Proteomes" id="UP000759131">
    <property type="component" value="Unassembled WGS sequence"/>
</dbReference>
<evidence type="ECO:0000313" key="2">
    <source>
        <dbReference type="EMBL" id="CAD7647164.1"/>
    </source>
</evidence>
<dbReference type="EMBL" id="OC893581">
    <property type="protein sequence ID" value="CAD7647164.1"/>
    <property type="molecule type" value="Genomic_DNA"/>
</dbReference>
<reference evidence="2" key="1">
    <citation type="submission" date="2020-11" db="EMBL/GenBank/DDBJ databases">
        <authorList>
            <person name="Tran Van P."/>
        </authorList>
    </citation>
    <scope>NUCLEOTIDE SEQUENCE</scope>
</reference>
<evidence type="ECO:0000313" key="3">
    <source>
        <dbReference type="Proteomes" id="UP000759131"/>
    </source>
</evidence>
<gene>
    <name evidence="2" type="ORF">OSB1V03_LOCUS21308</name>
</gene>
<accession>A0A7R9LSY3</accession>
<dbReference type="EMBL" id="CAJPIZ010039006">
    <property type="protein sequence ID" value="CAG2121362.1"/>
    <property type="molecule type" value="Genomic_DNA"/>
</dbReference>
<keyword evidence="3" id="KW-1185">Reference proteome</keyword>
<name>A0A7R9LSY3_9ACAR</name>
<feature type="non-terminal residue" evidence="2">
    <location>
        <position position="285"/>
    </location>
</feature>
<proteinExistence type="predicted"/>
<sequence length="285" mass="30940">IQYEKNVLNLSENSFTDNEDIEKKECSTAGDNTSQSVYTNSESNSDTLWTPEPQSPSHSTPPKLPQKLHENLVKKFNNENNIVVINTGEDTISSSIAPVANTSPTEAETSCRSGFSFNNIITNAGFYVKQTLGLSTRTGTGVSDGVADDGVNRDGKLPEIQSTLPILKLSPVSTPILSPLAPGSHSSAPINYLDVVLNADTFITNASSPHMPYITFTACVNNTLANCPNRETAATVYPLFNTMNSFVPYFLMTAKDLAKLNELKRLFTEKCGECVDTTNDRKADT</sequence>
<feature type="non-terminal residue" evidence="2">
    <location>
        <position position="1"/>
    </location>
</feature>
<organism evidence="2">
    <name type="scientific">Medioppia subpectinata</name>
    <dbReference type="NCBI Taxonomy" id="1979941"/>
    <lineage>
        <taxon>Eukaryota</taxon>
        <taxon>Metazoa</taxon>
        <taxon>Ecdysozoa</taxon>
        <taxon>Arthropoda</taxon>
        <taxon>Chelicerata</taxon>
        <taxon>Arachnida</taxon>
        <taxon>Acari</taxon>
        <taxon>Acariformes</taxon>
        <taxon>Sarcoptiformes</taxon>
        <taxon>Oribatida</taxon>
        <taxon>Brachypylina</taxon>
        <taxon>Oppioidea</taxon>
        <taxon>Oppiidae</taxon>
        <taxon>Medioppia</taxon>
    </lineage>
</organism>
<protein>
    <submittedName>
        <fullName evidence="2">Uncharacterized protein</fullName>
    </submittedName>
</protein>
<feature type="compositionally biased region" description="Polar residues" evidence="1">
    <location>
        <begin position="29"/>
        <end position="48"/>
    </location>
</feature>
<dbReference type="AlphaFoldDB" id="A0A7R9LSY3"/>
<feature type="region of interest" description="Disordered" evidence="1">
    <location>
        <begin position="22"/>
        <end position="65"/>
    </location>
</feature>